<protein>
    <submittedName>
        <fullName evidence="5">Phytanoyl-CoA dioxygenase domain-containing protein 1</fullName>
    </submittedName>
</protein>
<comment type="caution">
    <text evidence="5">The sequence shown here is derived from an EMBL/GenBank/DDBJ whole genome shotgun (WGS) entry which is preliminary data.</text>
</comment>
<reference evidence="5 6" key="1">
    <citation type="journal article" date="2019" name="Fungal Biol. Biotechnol.">
        <title>Draft genome sequence of fastidious pathogen Ceratobasidium theobromae, which causes vascular-streak dieback in Theobroma cacao.</title>
        <authorList>
            <person name="Ali S.S."/>
            <person name="Asman A."/>
            <person name="Shao J."/>
            <person name="Firmansyah A.P."/>
            <person name="Susilo A.W."/>
            <person name="Rosmana A."/>
            <person name="McMahon P."/>
            <person name="Junaid M."/>
            <person name="Guest D."/>
            <person name="Kheng T.Y."/>
            <person name="Meinhardt L.W."/>
            <person name="Bailey B.A."/>
        </authorList>
    </citation>
    <scope>NUCLEOTIDE SEQUENCE [LARGE SCALE GENOMIC DNA]</scope>
    <source>
        <strain evidence="5 6">CT2</strain>
    </source>
</reference>
<comment type="similarity">
    <text evidence="2">Belongs to the PhyH family.</text>
</comment>
<keyword evidence="5" id="KW-0223">Dioxygenase</keyword>
<evidence type="ECO:0000256" key="4">
    <source>
        <dbReference type="ARBA" id="ARBA00023004"/>
    </source>
</evidence>
<dbReference type="PANTHER" id="PTHR20883:SF15">
    <property type="entry name" value="PHYTANOYL-COA DIOXYGENASE DOMAIN-CONTAINING PROTEIN 1"/>
    <property type="match status" value="1"/>
</dbReference>
<evidence type="ECO:0000256" key="1">
    <source>
        <dbReference type="ARBA" id="ARBA00001962"/>
    </source>
</evidence>
<keyword evidence="3" id="KW-0479">Metal-binding</keyword>
<gene>
    <name evidence="5" type="ORF">CTheo_3698</name>
</gene>
<keyword evidence="4" id="KW-0408">Iron</keyword>
<dbReference type="OrthoDB" id="445007at2759"/>
<keyword evidence="6" id="KW-1185">Reference proteome</keyword>
<name>A0A5N5QMP3_9AGAM</name>
<dbReference type="Gene3D" id="2.60.120.620">
    <property type="entry name" value="q2cbj1_9rhob like domain"/>
    <property type="match status" value="1"/>
</dbReference>
<evidence type="ECO:0000313" key="6">
    <source>
        <dbReference type="Proteomes" id="UP000383932"/>
    </source>
</evidence>
<dbReference type="Pfam" id="PF05721">
    <property type="entry name" value="PhyH"/>
    <property type="match status" value="1"/>
</dbReference>
<accession>A0A5N5QMP3</accession>
<dbReference type="GO" id="GO:0051213">
    <property type="term" value="F:dioxygenase activity"/>
    <property type="evidence" value="ECO:0007669"/>
    <property type="project" value="UniProtKB-KW"/>
</dbReference>
<sequence length="336" mass="37830">MDDNQTRVLSPEQVEKFYREGYLILPNFIPKDEVAALLSRAKELIAEFSLEGHPMTRFTTGEEDDPTHTKKHVGDDYFLSSGDKIRFFLEDDAFNEQGNLIKSKEKSVNKIGHGLHELDPVFHRFTMENEKLKQLARDLSFHHDPEGYSNAQVSTTKLTITLAVLQSMVICKQPEIGGKVPEHNDSTFLYTDPPSALGFWFALEPCTKFNGALSFLPGSHRSTPITKRFVRLPEGGTGFEEINEPIIPLGLQDKPAEPAGSVGGDYILETCDGGTLVLIHGSVLHKSERNTSQSTRFAYTFHMIESAPRVRYDKRNWLQPTDTMPFSKLFGTQTVH</sequence>
<evidence type="ECO:0000256" key="3">
    <source>
        <dbReference type="ARBA" id="ARBA00022723"/>
    </source>
</evidence>
<keyword evidence="5" id="KW-0560">Oxidoreductase</keyword>
<dbReference type="PANTHER" id="PTHR20883">
    <property type="entry name" value="PHYTANOYL-COA DIOXYGENASE DOMAIN CONTAINING 1"/>
    <property type="match status" value="1"/>
</dbReference>
<dbReference type="GO" id="GO:0046872">
    <property type="term" value="F:metal ion binding"/>
    <property type="evidence" value="ECO:0007669"/>
    <property type="project" value="UniProtKB-KW"/>
</dbReference>
<dbReference type="AlphaFoldDB" id="A0A5N5QMP3"/>
<evidence type="ECO:0000256" key="2">
    <source>
        <dbReference type="ARBA" id="ARBA00005830"/>
    </source>
</evidence>
<comment type="cofactor">
    <cofactor evidence="1">
        <name>Fe cation</name>
        <dbReference type="ChEBI" id="CHEBI:24875"/>
    </cofactor>
</comment>
<dbReference type="EMBL" id="SSOP01000052">
    <property type="protein sequence ID" value="KAB5592838.1"/>
    <property type="molecule type" value="Genomic_DNA"/>
</dbReference>
<organism evidence="5 6">
    <name type="scientific">Ceratobasidium theobromae</name>
    <dbReference type="NCBI Taxonomy" id="1582974"/>
    <lineage>
        <taxon>Eukaryota</taxon>
        <taxon>Fungi</taxon>
        <taxon>Dikarya</taxon>
        <taxon>Basidiomycota</taxon>
        <taxon>Agaricomycotina</taxon>
        <taxon>Agaricomycetes</taxon>
        <taxon>Cantharellales</taxon>
        <taxon>Ceratobasidiaceae</taxon>
        <taxon>Ceratobasidium</taxon>
    </lineage>
</organism>
<dbReference type="InterPro" id="IPR008775">
    <property type="entry name" value="Phytyl_CoA_dOase-like"/>
</dbReference>
<proteinExistence type="inferred from homology"/>
<dbReference type="SUPFAM" id="SSF51197">
    <property type="entry name" value="Clavaminate synthase-like"/>
    <property type="match status" value="1"/>
</dbReference>
<evidence type="ECO:0000313" key="5">
    <source>
        <dbReference type="EMBL" id="KAB5592838.1"/>
    </source>
</evidence>
<dbReference type="Proteomes" id="UP000383932">
    <property type="component" value="Unassembled WGS sequence"/>
</dbReference>